<dbReference type="GO" id="GO:0006396">
    <property type="term" value="P:RNA processing"/>
    <property type="evidence" value="ECO:0007669"/>
    <property type="project" value="InterPro"/>
</dbReference>
<dbReference type="CDD" id="cd00593">
    <property type="entry name" value="RIBOc"/>
    <property type="match status" value="1"/>
</dbReference>
<dbReference type="SUPFAM" id="SSF69065">
    <property type="entry name" value="RNase III domain-like"/>
    <property type="match status" value="1"/>
</dbReference>
<organism evidence="3 4">
    <name type="scientific">Rhizophagus clarus</name>
    <dbReference type="NCBI Taxonomy" id="94130"/>
    <lineage>
        <taxon>Eukaryota</taxon>
        <taxon>Fungi</taxon>
        <taxon>Fungi incertae sedis</taxon>
        <taxon>Mucoromycota</taxon>
        <taxon>Glomeromycotina</taxon>
        <taxon>Glomeromycetes</taxon>
        <taxon>Glomerales</taxon>
        <taxon>Glomeraceae</taxon>
        <taxon>Rhizophagus</taxon>
    </lineage>
</organism>
<name>A0A2Z6S6B9_9GLOM</name>
<protein>
    <recommendedName>
        <fullName evidence="2">RNase III domain-containing protein</fullName>
    </recommendedName>
</protein>
<evidence type="ECO:0000313" key="3">
    <source>
        <dbReference type="EMBL" id="GBC04720.1"/>
    </source>
</evidence>
<reference evidence="3 4" key="1">
    <citation type="submission" date="2017-11" db="EMBL/GenBank/DDBJ databases">
        <title>The genome of Rhizophagus clarus HR1 reveals common genetic basis of auxotrophy among arbuscular mycorrhizal fungi.</title>
        <authorList>
            <person name="Kobayashi Y."/>
        </authorList>
    </citation>
    <scope>NUCLEOTIDE SEQUENCE [LARGE SCALE GENOMIC DNA]</scope>
    <source>
        <strain evidence="3 4">HR1</strain>
    </source>
</reference>
<dbReference type="InterPro" id="IPR000999">
    <property type="entry name" value="RNase_III_dom"/>
</dbReference>
<sequence length="522" mass="60169">MSNVRKSEQIIIIDDDAGTESNAQKSNPINSDSNVQREDLSRLTHTFTTMLGTLSGMSLEDVNKMMDSEKGLMTELHNVIETMSKIFKDSSNKEIPMTQNNNMSIINTSHNLNISTNKEIPMSSIYNVPIDKLNSQRGETSTDKSISVNPRVTLIKNEIPVNQQNNNLIGSFINDKGKSVLVTEESRKENYSSGIKIGDNWELPIIVLDSDDEEDETRVIEIDSDEEEIQELKKMMSLDDNDCIEIGRDEFERARKARETAEDTDDEMFIPIVPDDGSISRKRKRGIKPTKVGEIEEKSYRRKIEKDEIYDDPSVWRKDLLPFPHITNHVLRTWATGFLHYRNEWERLEYLGDKVLMFCVLRFATAKYLRYYTPSDIKVVTTFLVSNKLLAAYSLTLGLDKKNHMQGNSVTKKVADAFEAYIGAYYLSDGEQATTRYLEQLMSPLFELILSTIIQTGRNPHKIMKYWCSGRRLNVFRGMMFLNKINLTSLSYEELTILEEIKQREIKTLNEKLSKNRSRHVY</sequence>
<dbReference type="PROSITE" id="PS50142">
    <property type="entry name" value="RNASE_3_2"/>
    <property type="match status" value="1"/>
</dbReference>
<dbReference type="Proteomes" id="UP000247702">
    <property type="component" value="Unassembled WGS sequence"/>
</dbReference>
<dbReference type="SMART" id="SM00535">
    <property type="entry name" value="RIBOc"/>
    <property type="match status" value="1"/>
</dbReference>
<dbReference type="InterPro" id="IPR036389">
    <property type="entry name" value="RNase_III_sf"/>
</dbReference>
<comment type="caution">
    <text evidence="3">The sequence shown here is derived from an EMBL/GenBank/DDBJ whole genome shotgun (WGS) entry which is preliminary data.</text>
</comment>
<feature type="compositionally biased region" description="Polar residues" evidence="1">
    <location>
        <begin position="19"/>
        <end position="34"/>
    </location>
</feature>
<dbReference type="Pfam" id="PF00636">
    <property type="entry name" value="Ribonuclease_3"/>
    <property type="match status" value="1"/>
</dbReference>
<keyword evidence="4" id="KW-1185">Reference proteome</keyword>
<accession>A0A2Z6S6B9</accession>
<proteinExistence type="predicted"/>
<evidence type="ECO:0000313" key="4">
    <source>
        <dbReference type="Proteomes" id="UP000247702"/>
    </source>
</evidence>
<dbReference type="Gene3D" id="1.10.1520.10">
    <property type="entry name" value="Ribonuclease III domain"/>
    <property type="match status" value="1"/>
</dbReference>
<feature type="domain" description="RNase III" evidence="2">
    <location>
        <begin position="342"/>
        <end position="430"/>
    </location>
</feature>
<dbReference type="AlphaFoldDB" id="A0A2Z6S6B9"/>
<evidence type="ECO:0000259" key="2">
    <source>
        <dbReference type="PROSITE" id="PS50142"/>
    </source>
</evidence>
<gene>
    <name evidence="3" type="ORF">RclHR1_05820012</name>
</gene>
<evidence type="ECO:0000256" key="1">
    <source>
        <dbReference type="SAM" id="MobiDB-lite"/>
    </source>
</evidence>
<feature type="region of interest" description="Disordered" evidence="1">
    <location>
        <begin position="1"/>
        <end position="37"/>
    </location>
</feature>
<dbReference type="GO" id="GO:0004525">
    <property type="term" value="F:ribonuclease III activity"/>
    <property type="evidence" value="ECO:0007669"/>
    <property type="project" value="InterPro"/>
</dbReference>
<dbReference type="EMBL" id="BEXD01003962">
    <property type="protein sequence ID" value="GBC04720.1"/>
    <property type="molecule type" value="Genomic_DNA"/>
</dbReference>